<dbReference type="EMBL" id="DWXZ01000014">
    <property type="protein sequence ID" value="HJB36623.1"/>
    <property type="molecule type" value="Genomic_DNA"/>
</dbReference>
<protein>
    <submittedName>
        <fullName evidence="2">Uncharacterized protein</fullName>
    </submittedName>
</protein>
<dbReference type="PROSITE" id="PS51257">
    <property type="entry name" value="PROKAR_LIPOPROTEIN"/>
    <property type="match status" value="1"/>
</dbReference>
<gene>
    <name evidence="2" type="ORF">H9942_00965</name>
</gene>
<keyword evidence="1" id="KW-0732">Signal</keyword>
<accession>A0A9D2LXL6</accession>
<dbReference type="Gene3D" id="3.40.30.10">
    <property type="entry name" value="Glutaredoxin"/>
    <property type="match status" value="1"/>
</dbReference>
<dbReference type="Proteomes" id="UP000824214">
    <property type="component" value="Unassembled WGS sequence"/>
</dbReference>
<feature type="signal peptide" evidence="1">
    <location>
        <begin position="1"/>
        <end position="24"/>
    </location>
</feature>
<evidence type="ECO:0000313" key="2">
    <source>
        <dbReference type="EMBL" id="HJB36623.1"/>
    </source>
</evidence>
<organism evidence="2 3">
    <name type="scientific">Candidatus Acutalibacter ornithocaccae</name>
    <dbReference type="NCBI Taxonomy" id="2838416"/>
    <lineage>
        <taxon>Bacteria</taxon>
        <taxon>Bacillati</taxon>
        <taxon>Bacillota</taxon>
        <taxon>Clostridia</taxon>
        <taxon>Eubacteriales</taxon>
        <taxon>Acutalibacteraceae</taxon>
        <taxon>Acutalibacter</taxon>
    </lineage>
</organism>
<evidence type="ECO:0000313" key="3">
    <source>
        <dbReference type="Proteomes" id="UP000824214"/>
    </source>
</evidence>
<comment type="caution">
    <text evidence="2">The sequence shown here is derived from an EMBL/GenBank/DDBJ whole genome shotgun (WGS) entry which is preliminary data.</text>
</comment>
<feature type="chain" id="PRO_5038822513" evidence="1">
    <location>
        <begin position="25"/>
        <end position="272"/>
    </location>
</feature>
<proteinExistence type="predicted"/>
<reference evidence="2" key="1">
    <citation type="journal article" date="2021" name="PeerJ">
        <title>Extensive microbial diversity within the chicken gut microbiome revealed by metagenomics and culture.</title>
        <authorList>
            <person name="Gilroy R."/>
            <person name="Ravi A."/>
            <person name="Getino M."/>
            <person name="Pursley I."/>
            <person name="Horton D.L."/>
            <person name="Alikhan N.F."/>
            <person name="Baker D."/>
            <person name="Gharbi K."/>
            <person name="Hall N."/>
            <person name="Watson M."/>
            <person name="Adriaenssens E.M."/>
            <person name="Foster-Nyarko E."/>
            <person name="Jarju S."/>
            <person name="Secka A."/>
            <person name="Antonio M."/>
            <person name="Oren A."/>
            <person name="Chaudhuri R.R."/>
            <person name="La Ragione R."/>
            <person name="Hildebrand F."/>
            <person name="Pallen M.J."/>
        </authorList>
    </citation>
    <scope>NUCLEOTIDE SEQUENCE</scope>
    <source>
        <strain evidence="2">ChiBcolR8-3208</strain>
    </source>
</reference>
<dbReference type="AlphaFoldDB" id="A0A9D2LXL6"/>
<sequence length="272" mass="30713">MRKIFSLLLAAALLLLALAGCSQAQEEEPLPESIEINFFYNEPCGACHDQINDFYDMFNTQLEDVKDKYPYDLQAYNVFQASASDKMYTVLEGLGYPEELISSLTYPILTINGKAYLGTDSIQESLREAFLTAGEDLFENGRGVYDPLEERTVAQQLEDYPLEKGSATVVYFYRLTCEECIQTEEEFMDTLPEQVEVDGKSYPLQVVRINTRSGSNNEILQAFFEAYQVPEEDQMVPIVFTSQGYLAGYEDITQNLLPQLEAGAGLNFQYPG</sequence>
<name>A0A9D2LXL6_9FIRM</name>
<reference evidence="2" key="2">
    <citation type="submission" date="2021-04" db="EMBL/GenBank/DDBJ databases">
        <authorList>
            <person name="Gilroy R."/>
        </authorList>
    </citation>
    <scope>NUCLEOTIDE SEQUENCE</scope>
    <source>
        <strain evidence="2">ChiBcolR8-3208</strain>
    </source>
</reference>
<evidence type="ECO:0000256" key="1">
    <source>
        <dbReference type="SAM" id="SignalP"/>
    </source>
</evidence>